<evidence type="ECO:0000313" key="7">
    <source>
        <dbReference type="Proteomes" id="UP000001070"/>
    </source>
</evidence>
<keyword evidence="4 5" id="KW-0472">Membrane</keyword>
<organism evidence="7">
    <name type="scientific">Drosophila grimshawi</name>
    <name type="common">Hawaiian fruit fly</name>
    <name type="synonym">Idiomyia grimshawi</name>
    <dbReference type="NCBI Taxonomy" id="7222"/>
    <lineage>
        <taxon>Eukaryota</taxon>
        <taxon>Metazoa</taxon>
        <taxon>Ecdysozoa</taxon>
        <taxon>Arthropoda</taxon>
        <taxon>Hexapoda</taxon>
        <taxon>Insecta</taxon>
        <taxon>Pterygota</taxon>
        <taxon>Neoptera</taxon>
        <taxon>Endopterygota</taxon>
        <taxon>Diptera</taxon>
        <taxon>Brachycera</taxon>
        <taxon>Muscomorpha</taxon>
        <taxon>Ephydroidea</taxon>
        <taxon>Drosophilidae</taxon>
        <taxon>Drosophila</taxon>
        <taxon>Hawaiian Drosophila</taxon>
    </lineage>
</organism>
<feature type="transmembrane region" description="Helical" evidence="5">
    <location>
        <begin position="233"/>
        <end position="254"/>
    </location>
</feature>
<comment type="subcellular location">
    <subcellularLocation>
        <location evidence="1">Membrane</location>
        <topology evidence="1">Multi-pass membrane protein</topology>
    </subcellularLocation>
</comment>
<dbReference type="InterPro" id="IPR018499">
    <property type="entry name" value="Tetraspanin/Peripherin"/>
</dbReference>
<dbReference type="InterPro" id="IPR008952">
    <property type="entry name" value="Tetraspanin_EC2_sf"/>
</dbReference>
<name>B4JEG6_DROGR</name>
<dbReference type="HOGENOM" id="CLU_832284_0_0_1"/>
<evidence type="ECO:0000313" key="6">
    <source>
        <dbReference type="EMBL" id="EDW03686.1"/>
    </source>
</evidence>
<dbReference type="OrthoDB" id="9836210at2759"/>
<proteinExistence type="predicted"/>
<sequence>MRQPFRKASVYIALLLIFQAITGLLIIIVTGLYQSILSSYLEDIERCLLISYLFHFYIFGVQLIVTFLCSLSMWNRLWRRRCTPNVRLMISIWLFYSCVIIASGFGSVWNLYHNIDVLEDSAANSLLSGIDEYYTTPKRKLLWDALQLRKECCGVYSYKDWMDADWMPKQTDASSQCRSRTVLAPIACSKRSAESSYLQDLSSKDRSAMPSLSVDSIYTNGCLAGFSAALWRYFYILLFLVLMALKFLIFICCFTKYVLQRQNTGDGCDNGGLIDEEGHPLVMVKYPRNVRCVIIGEDDLASDVAPDSFCNCEEAGAGETCDYCAG</sequence>
<dbReference type="OMA" id="VVVKYPC"/>
<dbReference type="STRING" id="7222.B4JEG6"/>
<evidence type="ECO:0000256" key="5">
    <source>
        <dbReference type="SAM" id="Phobius"/>
    </source>
</evidence>
<keyword evidence="3 5" id="KW-1133">Transmembrane helix</keyword>
<keyword evidence="7" id="KW-1185">Reference proteome</keyword>
<dbReference type="eggNOG" id="KOG3882">
    <property type="taxonomic scope" value="Eukaryota"/>
</dbReference>
<dbReference type="AlphaFoldDB" id="B4JEG6"/>
<reference evidence="6 7" key="1">
    <citation type="journal article" date="2007" name="Nature">
        <title>Evolution of genes and genomes on the Drosophila phylogeny.</title>
        <authorList>
            <consortium name="Drosophila 12 Genomes Consortium"/>
            <person name="Clark A.G."/>
            <person name="Eisen M.B."/>
            <person name="Smith D.R."/>
            <person name="Bergman C.M."/>
            <person name="Oliver B."/>
            <person name="Markow T.A."/>
            <person name="Kaufman T.C."/>
            <person name="Kellis M."/>
            <person name="Gelbart W."/>
            <person name="Iyer V.N."/>
            <person name="Pollard D.A."/>
            <person name="Sackton T.B."/>
            <person name="Larracuente A.M."/>
            <person name="Singh N.D."/>
            <person name="Abad J.P."/>
            <person name="Abt D.N."/>
            <person name="Adryan B."/>
            <person name="Aguade M."/>
            <person name="Akashi H."/>
            <person name="Anderson W.W."/>
            <person name="Aquadro C.F."/>
            <person name="Ardell D.H."/>
            <person name="Arguello R."/>
            <person name="Artieri C.G."/>
            <person name="Barbash D.A."/>
            <person name="Barker D."/>
            <person name="Barsanti P."/>
            <person name="Batterham P."/>
            <person name="Batzoglou S."/>
            <person name="Begun D."/>
            <person name="Bhutkar A."/>
            <person name="Blanco E."/>
            <person name="Bosak S.A."/>
            <person name="Bradley R.K."/>
            <person name="Brand A.D."/>
            <person name="Brent M.R."/>
            <person name="Brooks A.N."/>
            <person name="Brown R.H."/>
            <person name="Butlin R.K."/>
            <person name="Caggese C."/>
            <person name="Calvi B.R."/>
            <person name="Bernardo de Carvalho A."/>
            <person name="Caspi A."/>
            <person name="Castrezana S."/>
            <person name="Celniker S.E."/>
            <person name="Chang J.L."/>
            <person name="Chapple C."/>
            <person name="Chatterji S."/>
            <person name="Chinwalla A."/>
            <person name="Civetta A."/>
            <person name="Clifton S.W."/>
            <person name="Comeron J.M."/>
            <person name="Costello J.C."/>
            <person name="Coyne J.A."/>
            <person name="Daub J."/>
            <person name="David R.G."/>
            <person name="Delcher A.L."/>
            <person name="Delehaunty K."/>
            <person name="Do C.B."/>
            <person name="Ebling H."/>
            <person name="Edwards K."/>
            <person name="Eickbush T."/>
            <person name="Evans J.D."/>
            <person name="Filipski A."/>
            <person name="Findeiss S."/>
            <person name="Freyhult E."/>
            <person name="Fulton L."/>
            <person name="Fulton R."/>
            <person name="Garcia A.C."/>
            <person name="Gardiner A."/>
            <person name="Garfield D.A."/>
            <person name="Garvin B.E."/>
            <person name="Gibson G."/>
            <person name="Gilbert D."/>
            <person name="Gnerre S."/>
            <person name="Godfrey J."/>
            <person name="Good R."/>
            <person name="Gotea V."/>
            <person name="Gravely B."/>
            <person name="Greenberg A.J."/>
            <person name="Griffiths-Jones S."/>
            <person name="Gross S."/>
            <person name="Guigo R."/>
            <person name="Gustafson E.A."/>
            <person name="Haerty W."/>
            <person name="Hahn M.W."/>
            <person name="Halligan D.L."/>
            <person name="Halpern A.L."/>
            <person name="Halter G.M."/>
            <person name="Han M.V."/>
            <person name="Heger A."/>
            <person name="Hillier L."/>
            <person name="Hinrichs A.S."/>
            <person name="Holmes I."/>
            <person name="Hoskins R.A."/>
            <person name="Hubisz M.J."/>
            <person name="Hultmark D."/>
            <person name="Huntley M.A."/>
            <person name="Jaffe D.B."/>
            <person name="Jagadeeshan S."/>
            <person name="Jeck W.R."/>
            <person name="Johnson J."/>
            <person name="Jones C.D."/>
            <person name="Jordan W.C."/>
            <person name="Karpen G.H."/>
            <person name="Kataoka E."/>
            <person name="Keightley P.D."/>
            <person name="Kheradpour P."/>
            <person name="Kirkness E.F."/>
            <person name="Koerich L.B."/>
            <person name="Kristiansen K."/>
            <person name="Kudrna D."/>
            <person name="Kulathinal R.J."/>
            <person name="Kumar S."/>
            <person name="Kwok R."/>
            <person name="Lander E."/>
            <person name="Langley C.H."/>
            <person name="Lapoint R."/>
            <person name="Lazzaro B.P."/>
            <person name="Lee S.J."/>
            <person name="Levesque L."/>
            <person name="Li R."/>
            <person name="Lin C.F."/>
            <person name="Lin M.F."/>
            <person name="Lindblad-Toh K."/>
            <person name="Llopart A."/>
            <person name="Long M."/>
            <person name="Low L."/>
            <person name="Lozovsky E."/>
            <person name="Lu J."/>
            <person name="Luo M."/>
            <person name="Machado C.A."/>
            <person name="Makalowski W."/>
            <person name="Marzo M."/>
            <person name="Matsuda M."/>
            <person name="Matzkin L."/>
            <person name="McAllister B."/>
            <person name="McBride C.S."/>
            <person name="McKernan B."/>
            <person name="McKernan K."/>
            <person name="Mendez-Lago M."/>
            <person name="Minx P."/>
            <person name="Mollenhauer M.U."/>
            <person name="Montooth K."/>
            <person name="Mount S.M."/>
            <person name="Mu X."/>
            <person name="Myers E."/>
            <person name="Negre B."/>
            <person name="Newfeld S."/>
            <person name="Nielsen R."/>
            <person name="Noor M.A."/>
            <person name="O'Grady P."/>
            <person name="Pachter L."/>
            <person name="Papaceit M."/>
            <person name="Parisi M.J."/>
            <person name="Parisi M."/>
            <person name="Parts L."/>
            <person name="Pedersen J.S."/>
            <person name="Pesole G."/>
            <person name="Phillippy A.M."/>
            <person name="Ponting C.P."/>
            <person name="Pop M."/>
            <person name="Porcelli D."/>
            <person name="Powell J.R."/>
            <person name="Prohaska S."/>
            <person name="Pruitt K."/>
            <person name="Puig M."/>
            <person name="Quesneville H."/>
            <person name="Ram K.R."/>
            <person name="Rand D."/>
            <person name="Rasmussen M.D."/>
            <person name="Reed L.K."/>
            <person name="Reenan R."/>
            <person name="Reily A."/>
            <person name="Remington K.A."/>
            <person name="Rieger T.T."/>
            <person name="Ritchie M.G."/>
            <person name="Robin C."/>
            <person name="Rogers Y.H."/>
            <person name="Rohde C."/>
            <person name="Rozas J."/>
            <person name="Rubenfield M.J."/>
            <person name="Ruiz A."/>
            <person name="Russo S."/>
            <person name="Salzberg S.L."/>
            <person name="Sanchez-Gracia A."/>
            <person name="Saranga D.J."/>
            <person name="Sato H."/>
            <person name="Schaeffer S.W."/>
            <person name="Schatz M.C."/>
            <person name="Schlenke T."/>
            <person name="Schwartz R."/>
            <person name="Segarra C."/>
            <person name="Singh R.S."/>
            <person name="Sirot L."/>
            <person name="Sirota M."/>
            <person name="Sisneros N.B."/>
            <person name="Smith C.D."/>
            <person name="Smith T.F."/>
            <person name="Spieth J."/>
            <person name="Stage D.E."/>
            <person name="Stark A."/>
            <person name="Stephan W."/>
            <person name="Strausberg R.L."/>
            <person name="Strempel S."/>
            <person name="Sturgill D."/>
            <person name="Sutton G."/>
            <person name="Sutton G.G."/>
            <person name="Tao W."/>
            <person name="Teichmann S."/>
            <person name="Tobari Y.N."/>
            <person name="Tomimura Y."/>
            <person name="Tsolas J.M."/>
            <person name="Valente V.L."/>
            <person name="Venter E."/>
            <person name="Venter J.C."/>
            <person name="Vicario S."/>
            <person name="Vieira F.G."/>
            <person name="Vilella A.J."/>
            <person name="Villasante A."/>
            <person name="Walenz B."/>
            <person name="Wang J."/>
            <person name="Wasserman M."/>
            <person name="Watts T."/>
            <person name="Wilson D."/>
            <person name="Wilson R.K."/>
            <person name="Wing R.A."/>
            <person name="Wolfner M.F."/>
            <person name="Wong A."/>
            <person name="Wong G.K."/>
            <person name="Wu C.I."/>
            <person name="Wu G."/>
            <person name="Yamamoto D."/>
            <person name="Yang H.P."/>
            <person name="Yang S.P."/>
            <person name="Yorke J.A."/>
            <person name="Yoshida K."/>
            <person name="Zdobnov E."/>
            <person name="Zhang P."/>
            <person name="Zhang Y."/>
            <person name="Zimin A.V."/>
            <person name="Baldwin J."/>
            <person name="Abdouelleil A."/>
            <person name="Abdulkadir J."/>
            <person name="Abebe A."/>
            <person name="Abera B."/>
            <person name="Abreu J."/>
            <person name="Acer S.C."/>
            <person name="Aftuck L."/>
            <person name="Alexander A."/>
            <person name="An P."/>
            <person name="Anderson E."/>
            <person name="Anderson S."/>
            <person name="Arachi H."/>
            <person name="Azer M."/>
            <person name="Bachantsang P."/>
            <person name="Barry A."/>
            <person name="Bayul T."/>
            <person name="Berlin A."/>
            <person name="Bessette D."/>
            <person name="Bloom T."/>
            <person name="Blye J."/>
            <person name="Boguslavskiy L."/>
            <person name="Bonnet C."/>
            <person name="Boukhgalter B."/>
            <person name="Bourzgui I."/>
            <person name="Brown A."/>
            <person name="Cahill P."/>
            <person name="Channer S."/>
            <person name="Cheshatsang Y."/>
            <person name="Chuda L."/>
            <person name="Citroen M."/>
            <person name="Collymore A."/>
            <person name="Cooke P."/>
            <person name="Costello M."/>
            <person name="D'Aco K."/>
            <person name="Daza R."/>
            <person name="De Haan G."/>
            <person name="DeGray S."/>
            <person name="DeMaso C."/>
            <person name="Dhargay N."/>
            <person name="Dooley K."/>
            <person name="Dooley E."/>
            <person name="Doricent M."/>
            <person name="Dorje P."/>
            <person name="Dorjee K."/>
            <person name="Dupes A."/>
            <person name="Elong R."/>
            <person name="Falk J."/>
            <person name="Farina A."/>
            <person name="Faro S."/>
            <person name="Ferguson D."/>
            <person name="Fisher S."/>
            <person name="Foley C.D."/>
            <person name="Franke A."/>
            <person name="Friedrich D."/>
            <person name="Gadbois L."/>
            <person name="Gearin G."/>
            <person name="Gearin C.R."/>
            <person name="Giannoukos G."/>
            <person name="Goode T."/>
            <person name="Graham J."/>
            <person name="Grandbois E."/>
            <person name="Grewal S."/>
            <person name="Gyaltsen K."/>
            <person name="Hafez N."/>
            <person name="Hagos B."/>
            <person name="Hall J."/>
            <person name="Henson C."/>
            <person name="Hollinger A."/>
            <person name="Honan T."/>
            <person name="Huard M.D."/>
            <person name="Hughes L."/>
            <person name="Hurhula B."/>
            <person name="Husby M.E."/>
            <person name="Kamat A."/>
            <person name="Kanga B."/>
            <person name="Kashin S."/>
            <person name="Khazanovich D."/>
            <person name="Kisner P."/>
            <person name="Lance K."/>
            <person name="Lara M."/>
            <person name="Lee W."/>
            <person name="Lennon N."/>
            <person name="Letendre F."/>
            <person name="LeVine R."/>
            <person name="Lipovsky A."/>
            <person name="Liu X."/>
            <person name="Liu J."/>
            <person name="Liu S."/>
            <person name="Lokyitsang T."/>
            <person name="Lokyitsang Y."/>
            <person name="Lubonja R."/>
            <person name="Lui A."/>
            <person name="MacDonald P."/>
            <person name="Magnisalis V."/>
            <person name="Maru K."/>
            <person name="Matthews C."/>
            <person name="McCusker W."/>
            <person name="McDonough S."/>
            <person name="Mehta T."/>
            <person name="Meldrim J."/>
            <person name="Meneus L."/>
            <person name="Mihai O."/>
            <person name="Mihalev A."/>
            <person name="Mihova T."/>
            <person name="Mittelman R."/>
            <person name="Mlenga V."/>
            <person name="Montmayeur A."/>
            <person name="Mulrain L."/>
            <person name="Navidi A."/>
            <person name="Naylor J."/>
            <person name="Negash T."/>
            <person name="Nguyen T."/>
            <person name="Nguyen N."/>
            <person name="Nicol R."/>
            <person name="Norbu C."/>
            <person name="Norbu N."/>
            <person name="Novod N."/>
            <person name="O'Neill B."/>
            <person name="Osman S."/>
            <person name="Markiewicz E."/>
            <person name="Oyono O.L."/>
            <person name="Patti C."/>
            <person name="Phunkhang P."/>
            <person name="Pierre F."/>
            <person name="Priest M."/>
            <person name="Raghuraman S."/>
            <person name="Rege F."/>
            <person name="Reyes R."/>
            <person name="Rise C."/>
            <person name="Rogov P."/>
            <person name="Ross K."/>
            <person name="Ryan E."/>
            <person name="Settipalli S."/>
            <person name="Shea T."/>
            <person name="Sherpa N."/>
            <person name="Shi L."/>
            <person name="Shih D."/>
            <person name="Sparrow T."/>
            <person name="Spaulding J."/>
            <person name="Stalker J."/>
            <person name="Stange-Thomann N."/>
            <person name="Stavropoulos S."/>
            <person name="Stone C."/>
            <person name="Strader C."/>
            <person name="Tesfaye S."/>
            <person name="Thomson T."/>
            <person name="Thoulutsang Y."/>
            <person name="Thoulutsang D."/>
            <person name="Topham K."/>
            <person name="Topping I."/>
            <person name="Tsamla T."/>
            <person name="Vassiliev H."/>
            <person name="Vo A."/>
            <person name="Wangchuk T."/>
            <person name="Wangdi T."/>
            <person name="Weiand M."/>
            <person name="Wilkinson J."/>
            <person name="Wilson A."/>
            <person name="Yadav S."/>
            <person name="Young G."/>
            <person name="Yu Q."/>
            <person name="Zembek L."/>
            <person name="Zhong D."/>
            <person name="Zimmer A."/>
            <person name="Zwirko Z."/>
            <person name="Jaffe D.B."/>
            <person name="Alvarez P."/>
            <person name="Brockman W."/>
            <person name="Butler J."/>
            <person name="Chin C."/>
            <person name="Gnerre S."/>
            <person name="Grabherr M."/>
            <person name="Kleber M."/>
            <person name="Mauceli E."/>
            <person name="MacCallum I."/>
        </authorList>
    </citation>
    <scope>NUCLEOTIDE SEQUENCE [LARGE SCALE GENOMIC DNA]</scope>
    <source>
        <strain evidence="7">Tucson 15287-2541.00</strain>
    </source>
</reference>
<protein>
    <submittedName>
        <fullName evidence="6">GH10369</fullName>
    </submittedName>
</protein>
<gene>
    <name evidence="6" type="primary">Dgri\GH10369</name>
    <name evidence="6" type="ORF">Dgri_GH10369</name>
</gene>
<dbReference type="Proteomes" id="UP000001070">
    <property type="component" value="Unassembled WGS sequence"/>
</dbReference>
<dbReference type="Gene3D" id="1.10.1450.10">
    <property type="entry name" value="Tetraspanin"/>
    <property type="match status" value="1"/>
</dbReference>
<dbReference type="InParanoid" id="B4JEG6"/>
<dbReference type="EMBL" id="CH916368">
    <property type="protein sequence ID" value="EDW03686.1"/>
    <property type="molecule type" value="Genomic_DNA"/>
</dbReference>
<evidence type="ECO:0000256" key="1">
    <source>
        <dbReference type="ARBA" id="ARBA00004141"/>
    </source>
</evidence>
<dbReference type="Pfam" id="PF00335">
    <property type="entry name" value="Tetraspanin"/>
    <property type="match status" value="1"/>
</dbReference>
<evidence type="ECO:0000256" key="4">
    <source>
        <dbReference type="ARBA" id="ARBA00023136"/>
    </source>
</evidence>
<dbReference type="SUPFAM" id="SSF48652">
    <property type="entry name" value="Tetraspanin"/>
    <property type="match status" value="1"/>
</dbReference>
<dbReference type="PhylomeDB" id="B4JEG6"/>
<dbReference type="GO" id="GO:0016020">
    <property type="term" value="C:membrane"/>
    <property type="evidence" value="ECO:0007669"/>
    <property type="project" value="UniProtKB-SubCell"/>
</dbReference>
<feature type="transmembrane region" description="Helical" evidence="5">
    <location>
        <begin position="53"/>
        <end position="74"/>
    </location>
</feature>
<evidence type="ECO:0000256" key="2">
    <source>
        <dbReference type="ARBA" id="ARBA00022692"/>
    </source>
</evidence>
<accession>B4JEG6</accession>
<dbReference type="KEGG" id="dgr:6561833"/>
<feature type="transmembrane region" description="Helical" evidence="5">
    <location>
        <begin position="12"/>
        <end position="33"/>
    </location>
</feature>
<dbReference type="FunCoup" id="B4JEG6">
    <property type="interactions" value="10"/>
</dbReference>
<feature type="transmembrane region" description="Helical" evidence="5">
    <location>
        <begin position="86"/>
        <end position="109"/>
    </location>
</feature>
<keyword evidence="2 5" id="KW-0812">Transmembrane</keyword>
<evidence type="ECO:0000256" key="3">
    <source>
        <dbReference type="ARBA" id="ARBA00022989"/>
    </source>
</evidence>